<dbReference type="GO" id="GO:0061630">
    <property type="term" value="F:ubiquitin protein ligase activity"/>
    <property type="evidence" value="ECO:0007669"/>
    <property type="project" value="InterPro"/>
</dbReference>
<sequence length="157" mass="17753">MAEDWFLHVIRLLGQTRPMPAFVIRNNRPIGGVVDLTDEPDDEIETAMANSRKRKRVVTKQHVPPVERSDGKIVRLDPEYIKSAECTQICMDNQTAMESYMAHSSCPICLDQFDMIASTSCGHIFCLKCIDNAARVNSKCPLCQTPIQNRSIHLLHI</sequence>
<evidence type="ECO:0000256" key="2">
    <source>
        <dbReference type="ARBA" id="ARBA00022771"/>
    </source>
</evidence>
<dbReference type="PROSITE" id="PS50089">
    <property type="entry name" value="ZF_RING_2"/>
    <property type="match status" value="1"/>
</dbReference>
<dbReference type="InterPro" id="IPR049627">
    <property type="entry name" value="SLX8"/>
</dbReference>
<dbReference type="STRING" id="74557.A0A1W0A6W5"/>
<comment type="caution">
    <text evidence="6">The sequence shown here is derived from an EMBL/GenBank/DDBJ whole genome shotgun (WGS) entry which is preliminary data.</text>
</comment>
<dbReference type="EMBL" id="JNBS01000403">
    <property type="protein sequence ID" value="OQS05921.1"/>
    <property type="molecule type" value="Genomic_DNA"/>
</dbReference>
<feature type="domain" description="RING-type" evidence="5">
    <location>
        <begin position="106"/>
        <end position="144"/>
    </location>
</feature>
<dbReference type="Pfam" id="PF13639">
    <property type="entry name" value="zf-RING_2"/>
    <property type="match status" value="1"/>
</dbReference>
<evidence type="ECO:0000256" key="3">
    <source>
        <dbReference type="ARBA" id="ARBA00022833"/>
    </source>
</evidence>
<protein>
    <recommendedName>
        <fullName evidence="5">RING-type domain-containing protein</fullName>
    </recommendedName>
</protein>
<evidence type="ECO:0000259" key="5">
    <source>
        <dbReference type="PROSITE" id="PS50089"/>
    </source>
</evidence>
<dbReference type="GO" id="GO:0008270">
    <property type="term" value="F:zinc ion binding"/>
    <property type="evidence" value="ECO:0007669"/>
    <property type="project" value="UniProtKB-KW"/>
</dbReference>
<dbReference type="GO" id="GO:0033768">
    <property type="term" value="C:SUMO-targeted ubiquitin ligase complex"/>
    <property type="evidence" value="ECO:0007669"/>
    <property type="project" value="TreeGrafter"/>
</dbReference>
<dbReference type="GO" id="GO:0006511">
    <property type="term" value="P:ubiquitin-dependent protein catabolic process"/>
    <property type="evidence" value="ECO:0007669"/>
    <property type="project" value="TreeGrafter"/>
</dbReference>
<keyword evidence="2 4" id="KW-0863">Zinc-finger</keyword>
<dbReference type="InterPro" id="IPR013083">
    <property type="entry name" value="Znf_RING/FYVE/PHD"/>
</dbReference>
<dbReference type="Gene3D" id="3.30.40.10">
    <property type="entry name" value="Zinc/RING finger domain, C3HC4 (zinc finger)"/>
    <property type="match status" value="1"/>
</dbReference>
<dbReference type="OrthoDB" id="6105938at2759"/>
<dbReference type="PANTHER" id="PTHR47094">
    <property type="entry name" value="ELFLESS, ISOFORM B"/>
    <property type="match status" value="1"/>
</dbReference>
<gene>
    <name evidence="6" type="ORF">THRCLA_01993</name>
</gene>
<dbReference type="GO" id="GO:0032183">
    <property type="term" value="F:SUMO binding"/>
    <property type="evidence" value="ECO:0007669"/>
    <property type="project" value="TreeGrafter"/>
</dbReference>
<dbReference type="SMART" id="SM00184">
    <property type="entry name" value="RING"/>
    <property type="match status" value="1"/>
</dbReference>
<dbReference type="SUPFAM" id="SSF57850">
    <property type="entry name" value="RING/U-box"/>
    <property type="match status" value="1"/>
</dbReference>
<proteinExistence type="predicted"/>
<dbReference type="Proteomes" id="UP000243217">
    <property type="component" value="Unassembled WGS sequence"/>
</dbReference>
<evidence type="ECO:0000256" key="4">
    <source>
        <dbReference type="PROSITE-ProRule" id="PRU00175"/>
    </source>
</evidence>
<organism evidence="6 7">
    <name type="scientific">Thraustotheca clavata</name>
    <dbReference type="NCBI Taxonomy" id="74557"/>
    <lineage>
        <taxon>Eukaryota</taxon>
        <taxon>Sar</taxon>
        <taxon>Stramenopiles</taxon>
        <taxon>Oomycota</taxon>
        <taxon>Saprolegniomycetes</taxon>
        <taxon>Saprolegniales</taxon>
        <taxon>Achlyaceae</taxon>
        <taxon>Thraustotheca</taxon>
    </lineage>
</organism>
<dbReference type="InterPro" id="IPR017907">
    <property type="entry name" value="Znf_RING_CS"/>
</dbReference>
<keyword evidence="1" id="KW-0479">Metal-binding</keyword>
<dbReference type="InterPro" id="IPR001841">
    <property type="entry name" value="Znf_RING"/>
</dbReference>
<accession>A0A1W0A6W5</accession>
<dbReference type="AlphaFoldDB" id="A0A1W0A6W5"/>
<evidence type="ECO:0000256" key="1">
    <source>
        <dbReference type="ARBA" id="ARBA00022723"/>
    </source>
</evidence>
<keyword evidence="7" id="KW-1185">Reference proteome</keyword>
<name>A0A1W0A6W5_9STRA</name>
<dbReference type="PANTHER" id="PTHR47094:SF1">
    <property type="entry name" value="RING-TYPE E3 UBIQUITIN TRANSFERASE"/>
    <property type="match status" value="1"/>
</dbReference>
<dbReference type="GO" id="GO:0140082">
    <property type="term" value="F:SUMO-ubiquitin ligase activity"/>
    <property type="evidence" value="ECO:0007669"/>
    <property type="project" value="TreeGrafter"/>
</dbReference>
<dbReference type="PROSITE" id="PS00518">
    <property type="entry name" value="ZF_RING_1"/>
    <property type="match status" value="1"/>
</dbReference>
<reference evidence="6 7" key="1">
    <citation type="journal article" date="2014" name="Genome Biol. Evol.">
        <title>The secreted proteins of Achlya hypogyna and Thraustotheca clavata identify the ancestral oomycete secretome and reveal gene acquisitions by horizontal gene transfer.</title>
        <authorList>
            <person name="Misner I."/>
            <person name="Blouin N."/>
            <person name="Leonard G."/>
            <person name="Richards T.A."/>
            <person name="Lane C.E."/>
        </authorList>
    </citation>
    <scope>NUCLEOTIDE SEQUENCE [LARGE SCALE GENOMIC DNA]</scope>
    <source>
        <strain evidence="6 7">ATCC 34112</strain>
    </source>
</reference>
<evidence type="ECO:0000313" key="7">
    <source>
        <dbReference type="Proteomes" id="UP000243217"/>
    </source>
</evidence>
<keyword evidence="3" id="KW-0862">Zinc</keyword>
<evidence type="ECO:0000313" key="6">
    <source>
        <dbReference type="EMBL" id="OQS05921.1"/>
    </source>
</evidence>